<gene>
    <name evidence="1" type="ORF">EEDITHA_LOCUS13846</name>
</gene>
<dbReference type="Proteomes" id="UP001153954">
    <property type="component" value="Unassembled WGS sequence"/>
</dbReference>
<evidence type="ECO:0000313" key="2">
    <source>
        <dbReference type="Proteomes" id="UP001153954"/>
    </source>
</evidence>
<dbReference type="EMBL" id="CAKOGL010000020">
    <property type="protein sequence ID" value="CAH2098762.1"/>
    <property type="molecule type" value="Genomic_DNA"/>
</dbReference>
<name>A0AAU9UL14_EUPED</name>
<sequence>MANPYGGCFFSTTIDVVVSFQYDPELNKMTNEGNAKINFANILKSLVKLNDERVTNLQNLYLLNNYDYGKGSLRTLINNAENYDDLIKNIRVILNGLNTYENIAPYPFNDYQHDLSFDPYLRQLEDSDPDDLNDDQMLNGDKDVSEVSENLTPKLEATKNESLRYYYYSCNGEDRCQKSCRAAFRRACDDVRCSSKFRKEMRRQCRKSCERYFD</sequence>
<keyword evidence="2" id="KW-1185">Reference proteome</keyword>
<proteinExistence type="predicted"/>
<accession>A0AAU9UL14</accession>
<reference evidence="1" key="1">
    <citation type="submission" date="2022-03" db="EMBL/GenBank/DDBJ databases">
        <authorList>
            <person name="Tunstrom K."/>
        </authorList>
    </citation>
    <scope>NUCLEOTIDE SEQUENCE</scope>
</reference>
<evidence type="ECO:0000313" key="1">
    <source>
        <dbReference type="EMBL" id="CAH2098762.1"/>
    </source>
</evidence>
<organism evidence="1 2">
    <name type="scientific">Euphydryas editha</name>
    <name type="common">Edith's checkerspot</name>
    <dbReference type="NCBI Taxonomy" id="104508"/>
    <lineage>
        <taxon>Eukaryota</taxon>
        <taxon>Metazoa</taxon>
        <taxon>Ecdysozoa</taxon>
        <taxon>Arthropoda</taxon>
        <taxon>Hexapoda</taxon>
        <taxon>Insecta</taxon>
        <taxon>Pterygota</taxon>
        <taxon>Neoptera</taxon>
        <taxon>Endopterygota</taxon>
        <taxon>Lepidoptera</taxon>
        <taxon>Glossata</taxon>
        <taxon>Ditrysia</taxon>
        <taxon>Papilionoidea</taxon>
        <taxon>Nymphalidae</taxon>
        <taxon>Nymphalinae</taxon>
        <taxon>Euphydryas</taxon>
    </lineage>
</organism>
<comment type="caution">
    <text evidence="1">The sequence shown here is derived from an EMBL/GenBank/DDBJ whole genome shotgun (WGS) entry which is preliminary data.</text>
</comment>
<protein>
    <submittedName>
        <fullName evidence="1">Uncharacterized protein</fullName>
    </submittedName>
</protein>
<dbReference type="AlphaFoldDB" id="A0AAU9UL14"/>